<organism evidence="10">
    <name type="scientific">bioreactor metagenome</name>
    <dbReference type="NCBI Taxonomy" id="1076179"/>
    <lineage>
        <taxon>unclassified sequences</taxon>
        <taxon>metagenomes</taxon>
        <taxon>ecological metagenomes</taxon>
    </lineage>
</organism>
<dbReference type="PROSITE" id="PS00373">
    <property type="entry name" value="GART"/>
    <property type="match status" value="1"/>
</dbReference>
<evidence type="ECO:0000313" key="10">
    <source>
        <dbReference type="EMBL" id="MPM69261.1"/>
    </source>
</evidence>
<dbReference type="InterPro" id="IPR001555">
    <property type="entry name" value="GART_AS"/>
</dbReference>
<evidence type="ECO:0000256" key="3">
    <source>
        <dbReference type="ARBA" id="ARBA00022679"/>
    </source>
</evidence>
<dbReference type="PANTHER" id="PTHR43369:SF2">
    <property type="entry name" value="PHOSPHORIBOSYLGLYCINAMIDE FORMYLTRANSFERASE"/>
    <property type="match status" value="1"/>
</dbReference>
<evidence type="ECO:0000256" key="8">
    <source>
        <dbReference type="ARBA" id="ARBA00047664"/>
    </source>
</evidence>
<evidence type="ECO:0000259" key="9">
    <source>
        <dbReference type="Pfam" id="PF00551"/>
    </source>
</evidence>
<evidence type="ECO:0000256" key="1">
    <source>
        <dbReference type="ARBA" id="ARBA00005054"/>
    </source>
</evidence>
<dbReference type="Gene3D" id="3.40.50.170">
    <property type="entry name" value="Formyl transferase, N-terminal domain"/>
    <property type="match status" value="1"/>
</dbReference>
<sequence length="73" mass="8215">MYGHHVHQAVVDAKEAVSGITIHYVNENYDEGNIIFQATCLVTPDDTADMVAEKVHALEYEHFPVVIEQVFKS</sequence>
<dbReference type="InterPro" id="IPR036477">
    <property type="entry name" value="Formyl_transf_N_sf"/>
</dbReference>
<feature type="domain" description="Formyl transferase N-terminal" evidence="9">
    <location>
        <begin position="2"/>
        <end position="67"/>
    </location>
</feature>
<keyword evidence="3 10" id="KW-0808">Transferase</keyword>
<keyword evidence="4" id="KW-0658">Purine biosynthesis</keyword>
<comment type="similarity">
    <text evidence="5">Belongs to the GART family.</text>
</comment>
<dbReference type="GO" id="GO:0005829">
    <property type="term" value="C:cytosol"/>
    <property type="evidence" value="ECO:0007669"/>
    <property type="project" value="TreeGrafter"/>
</dbReference>
<dbReference type="PANTHER" id="PTHR43369">
    <property type="entry name" value="PHOSPHORIBOSYLGLYCINAMIDE FORMYLTRANSFERASE"/>
    <property type="match status" value="1"/>
</dbReference>
<evidence type="ECO:0000256" key="6">
    <source>
        <dbReference type="ARBA" id="ARBA00041324"/>
    </source>
</evidence>
<evidence type="ECO:0000256" key="7">
    <source>
        <dbReference type="ARBA" id="ARBA00041682"/>
    </source>
</evidence>
<comment type="pathway">
    <text evidence="1">Purine metabolism; IMP biosynthesis via de novo pathway; N(2)-formyl-N(1)-(5-phospho-D-ribosyl)glycinamide from N(1)-(5-phospho-D-ribosyl)glycinamide (10-formyl THF route): step 1/1.</text>
</comment>
<dbReference type="InterPro" id="IPR002376">
    <property type="entry name" value="Formyl_transf_N"/>
</dbReference>
<protein>
    <recommendedName>
        <fullName evidence="2">phosphoribosylglycinamide formyltransferase 1</fullName>
        <ecNumber evidence="2">2.1.2.2</ecNumber>
    </recommendedName>
    <alternativeName>
        <fullName evidence="7">5'-phosphoribosylglycinamide transformylase</fullName>
    </alternativeName>
    <alternativeName>
        <fullName evidence="6">GAR transformylase</fullName>
    </alternativeName>
</protein>
<reference evidence="10" key="1">
    <citation type="submission" date="2019-08" db="EMBL/GenBank/DDBJ databases">
        <authorList>
            <person name="Kucharzyk K."/>
            <person name="Murdoch R.W."/>
            <person name="Higgins S."/>
            <person name="Loffler F."/>
        </authorList>
    </citation>
    <scope>NUCLEOTIDE SEQUENCE</scope>
</reference>
<dbReference type="AlphaFoldDB" id="A0A645BX80"/>
<dbReference type="SUPFAM" id="SSF53328">
    <property type="entry name" value="Formyltransferase"/>
    <property type="match status" value="1"/>
</dbReference>
<dbReference type="GO" id="GO:0006189">
    <property type="term" value="P:'de novo' IMP biosynthetic process"/>
    <property type="evidence" value="ECO:0007669"/>
    <property type="project" value="TreeGrafter"/>
</dbReference>
<comment type="catalytic activity">
    <reaction evidence="8">
        <text>N(1)-(5-phospho-beta-D-ribosyl)glycinamide + (6R)-10-formyltetrahydrofolate = N(2)-formyl-N(1)-(5-phospho-beta-D-ribosyl)glycinamide + (6S)-5,6,7,8-tetrahydrofolate + H(+)</text>
        <dbReference type="Rhea" id="RHEA:15053"/>
        <dbReference type="ChEBI" id="CHEBI:15378"/>
        <dbReference type="ChEBI" id="CHEBI:57453"/>
        <dbReference type="ChEBI" id="CHEBI:143788"/>
        <dbReference type="ChEBI" id="CHEBI:147286"/>
        <dbReference type="ChEBI" id="CHEBI:195366"/>
        <dbReference type="EC" id="2.1.2.2"/>
    </reaction>
</comment>
<evidence type="ECO:0000256" key="2">
    <source>
        <dbReference type="ARBA" id="ARBA00012254"/>
    </source>
</evidence>
<evidence type="ECO:0000256" key="4">
    <source>
        <dbReference type="ARBA" id="ARBA00022755"/>
    </source>
</evidence>
<comment type="caution">
    <text evidence="10">The sequence shown here is derived from an EMBL/GenBank/DDBJ whole genome shotgun (WGS) entry which is preliminary data.</text>
</comment>
<name>A0A645BX80_9ZZZZ</name>
<accession>A0A645BX80</accession>
<dbReference type="GO" id="GO:0004644">
    <property type="term" value="F:phosphoribosylglycinamide formyltransferase activity"/>
    <property type="evidence" value="ECO:0007669"/>
    <property type="project" value="UniProtKB-EC"/>
</dbReference>
<gene>
    <name evidence="10" type="primary">purN_32</name>
    <name evidence="10" type="ORF">SDC9_116205</name>
</gene>
<dbReference type="EMBL" id="VSSQ01022752">
    <property type="protein sequence ID" value="MPM69261.1"/>
    <property type="molecule type" value="Genomic_DNA"/>
</dbReference>
<dbReference type="EC" id="2.1.2.2" evidence="2"/>
<proteinExistence type="inferred from homology"/>
<dbReference type="Pfam" id="PF00551">
    <property type="entry name" value="Formyl_trans_N"/>
    <property type="match status" value="1"/>
</dbReference>
<evidence type="ECO:0000256" key="5">
    <source>
        <dbReference type="ARBA" id="ARBA00038440"/>
    </source>
</evidence>